<proteinExistence type="predicted"/>
<accession>A0A1I7XQR0</accession>
<evidence type="ECO:0000313" key="2">
    <source>
        <dbReference type="WBParaSite" id="Hba_19820"/>
    </source>
</evidence>
<name>A0A1I7XQR0_HETBA</name>
<protein>
    <submittedName>
        <fullName evidence="2">Uncharacterized protein</fullName>
    </submittedName>
</protein>
<reference evidence="2" key="1">
    <citation type="submission" date="2016-11" db="UniProtKB">
        <authorList>
            <consortium name="WormBaseParasite"/>
        </authorList>
    </citation>
    <scope>IDENTIFICATION</scope>
</reference>
<dbReference type="AlphaFoldDB" id="A0A1I7XQR0"/>
<dbReference type="WBParaSite" id="Hba_19820">
    <property type="protein sequence ID" value="Hba_19820"/>
    <property type="gene ID" value="Hba_19820"/>
</dbReference>
<evidence type="ECO:0000313" key="1">
    <source>
        <dbReference type="Proteomes" id="UP000095283"/>
    </source>
</evidence>
<organism evidence="1 2">
    <name type="scientific">Heterorhabditis bacteriophora</name>
    <name type="common">Entomopathogenic nematode worm</name>
    <dbReference type="NCBI Taxonomy" id="37862"/>
    <lineage>
        <taxon>Eukaryota</taxon>
        <taxon>Metazoa</taxon>
        <taxon>Ecdysozoa</taxon>
        <taxon>Nematoda</taxon>
        <taxon>Chromadorea</taxon>
        <taxon>Rhabditida</taxon>
        <taxon>Rhabditina</taxon>
        <taxon>Rhabditomorpha</taxon>
        <taxon>Strongyloidea</taxon>
        <taxon>Heterorhabditidae</taxon>
        <taxon>Heterorhabditis</taxon>
    </lineage>
</organism>
<sequence length="57" mass="6712">MVRVWTTSEETCKAIIDIHQAPVTGNYCKNYLLYDDLIISIFSMDIGIKLFQLYYFL</sequence>
<keyword evidence="1" id="KW-1185">Reference proteome</keyword>
<dbReference type="Proteomes" id="UP000095283">
    <property type="component" value="Unplaced"/>
</dbReference>